<evidence type="ECO:0000256" key="3">
    <source>
        <dbReference type="ARBA" id="ARBA00022692"/>
    </source>
</evidence>
<evidence type="ECO:0000256" key="8">
    <source>
        <dbReference type="ARBA" id="ARBA00023136"/>
    </source>
</evidence>
<dbReference type="RefSeq" id="XP_058328918.1">
    <property type="nucleotide sequence ID" value="XM_058476028.1"/>
</dbReference>
<evidence type="ECO:0000256" key="1">
    <source>
        <dbReference type="ARBA" id="ARBA00004141"/>
    </source>
</evidence>
<evidence type="ECO:0000313" key="13">
    <source>
        <dbReference type="EMBL" id="KAJ5225507.1"/>
    </source>
</evidence>
<dbReference type="InterPro" id="IPR027417">
    <property type="entry name" value="P-loop_NTPase"/>
</dbReference>
<keyword evidence="7 9" id="KW-1133">Transmembrane helix</keyword>
<proteinExistence type="predicted"/>
<dbReference type="SUPFAM" id="SSF52540">
    <property type="entry name" value="P-loop containing nucleoside triphosphate hydrolases"/>
    <property type="match status" value="1"/>
</dbReference>
<dbReference type="InterPro" id="IPR003593">
    <property type="entry name" value="AAA+_ATPase"/>
</dbReference>
<dbReference type="InterPro" id="IPR003439">
    <property type="entry name" value="ABC_transporter-like_ATP-bd"/>
</dbReference>
<dbReference type="OrthoDB" id="6500128at2759"/>
<evidence type="ECO:0000256" key="6">
    <source>
        <dbReference type="ARBA" id="ARBA00022840"/>
    </source>
</evidence>
<organism evidence="13 14">
    <name type="scientific">Penicillium chermesinum</name>
    <dbReference type="NCBI Taxonomy" id="63820"/>
    <lineage>
        <taxon>Eukaryota</taxon>
        <taxon>Fungi</taxon>
        <taxon>Dikarya</taxon>
        <taxon>Ascomycota</taxon>
        <taxon>Pezizomycotina</taxon>
        <taxon>Eurotiomycetes</taxon>
        <taxon>Eurotiomycetidae</taxon>
        <taxon>Eurotiales</taxon>
        <taxon>Aspergillaceae</taxon>
        <taxon>Penicillium</taxon>
    </lineage>
</organism>
<sequence length="583" mass="64033">MGGRWFWAFAMMGFLLQQLASVGTNVWIKRWVSEFDNLAEEPPARTQTAGVNSGYYLGVYGLIIGSFALASFIRDITVFSGALKASAQIFDNLLDSILYARLLFFDKVPFGQITNRFSKDVEAMDQEIAPQAMSAFYTFCCLGTVVLVISVLLPVFLPVAVIICLVYSVITRMFINSARDLKRIEAIRQSPLYQQFGEALTGSVSIRAYGHLKRFTDESHHLIDGFNEPNAMRWAVKAWLTLRIASLSAVISWLTGTFLLLGLDRGAVTPGLAGLALTYASTFTDNVLWFVQLYAIVQQSLNSAERIIEYTEITQEPTEPLESGLSTLPPHWPENGSVRFQGYTTSYSLDLDPVLIDVNLSILAGQRAAIVGRTGAGKSSLALALIRVLEADTGSITIDGVNISSISLKRLRQTVSVVPQDPTLFDGSLKENLDPFDKYADAELCDMLRDLQLFRSLQSESLNHSASVLSQGQRQLVCIARALLRRSRVLVLDEATVSIDHDTDALIQSALKTSVAAGTTVITIAHRLSSIADYDTVIVMESGRVVEQGSVMELLSHEGEGAVFRQMCEQSGEIESIRKIAQG</sequence>
<dbReference type="InterPro" id="IPR017871">
    <property type="entry name" value="ABC_transporter-like_CS"/>
</dbReference>
<dbReference type="Pfam" id="PF00664">
    <property type="entry name" value="ABC_membrane"/>
    <property type="match status" value="1"/>
</dbReference>
<feature type="signal peptide" evidence="10">
    <location>
        <begin position="1"/>
        <end position="21"/>
    </location>
</feature>
<evidence type="ECO:0000256" key="5">
    <source>
        <dbReference type="ARBA" id="ARBA00022741"/>
    </source>
</evidence>
<dbReference type="CDD" id="cd18604">
    <property type="entry name" value="ABC_6TM_VMR1_D2_like"/>
    <property type="match status" value="1"/>
</dbReference>
<feature type="domain" description="ABC transmembrane type-1" evidence="12">
    <location>
        <begin position="8"/>
        <end position="299"/>
    </location>
</feature>
<evidence type="ECO:0000259" key="11">
    <source>
        <dbReference type="PROSITE" id="PS50893"/>
    </source>
</evidence>
<dbReference type="EMBL" id="JAPQKS010000005">
    <property type="protein sequence ID" value="KAJ5225507.1"/>
    <property type="molecule type" value="Genomic_DNA"/>
</dbReference>
<dbReference type="Gene3D" id="3.40.50.300">
    <property type="entry name" value="P-loop containing nucleotide triphosphate hydrolases"/>
    <property type="match status" value="1"/>
</dbReference>
<dbReference type="PANTHER" id="PTHR24223:SF353">
    <property type="entry name" value="ABC TRANSPORTER ATP-BINDING PROTEIN_PERMEASE VMR1-RELATED"/>
    <property type="match status" value="1"/>
</dbReference>
<dbReference type="PROSITE" id="PS50929">
    <property type="entry name" value="ABC_TM1F"/>
    <property type="match status" value="1"/>
</dbReference>
<keyword evidence="8 9" id="KW-0472">Membrane</keyword>
<dbReference type="PROSITE" id="PS00211">
    <property type="entry name" value="ABC_TRANSPORTER_1"/>
    <property type="match status" value="1"/>
</dbReference>
<dbReference type="InterPro" id="IPR036640">
    <property type="entry name" value="ABC1_TM_sf"/>
</dbReference>
<gene>
    <name evidence="13" type="ORF">N7468_006732</name>
</gene>
<evidence type="ECO:0000259" key="12">
    <source>
        <dbReference type="PROSITE" id="PS50929"/>
    </source>
</evidence>
<evidence type="ECO:0000256" key="4">
    <source>
        <dbReference type="ARBA" id="ARBA00022737"/>
    </source>
</evidence>
<keyword evidence="5" id="KW-0547">Nucleotide-binding</keyword>
<feature type="domain" description="ABC transporter" evidence="11">
    <location>
        <begin position="338"/>
        <end position="567"/>
    </location>
</feature>
<feature type="transmembrane region" description="Helical" evidence="9">
    <location>
        <begin position="55"/>
        <end position="73"/>
    </location>
</feature>
<dbReference type="FunFam" id="1.20.1560.10:FF:000013">
    <property type="entry name" value="ABC transporter C family member 2"/>
    <property type="match status" value="1"/>
</dbReference>
<comment type="subcellular location">
    <subcellularLocation>
        <location evidence="1">Membrane</location>
        <topology evidence="1">Multi-pass membrane protein</topology>
    </subcellularLocation>
</comment>
<keyword evidence="3 9" id="KW-0812">Transmembrane</keyword>
<evidence type="ECO:0000256" key="9">
    <source>
        <dbReference type="SAM" id="Phobius"/>
    </source>
</evidence>
<dbReference type="Proteomes" id="UP001150941">
    <property type="component" value="Unassembled WGS sequence"/>
</dbReference>
<dbReference type="CDD" id="cd03244">
    <property type="entry name" value="ABCC_MRP_domain2"/>
    <property type="match status" value="1"/>
</dbReference>
<feature type="transmembrane region" description="Helical" evidence="9">
    <location>
        <begin position="240"/>
        <end position="263"/>
    </location>
</feature>
<keyword evidence="4" id="KW-0677">Repeat</keyword>
<evidence type="ECO:0000256" key="2">
    <source>
        <dbReference type="ARBA" id="ARBA00022448"/>
    </source>
</evidence>
<dbReference type="SUPFAM" id="SSF90123">
    <property type="entry name" value="ABC transporter transmembrane region"/>
    <property type="match status" value="1"/>
</dbReference>
<dbReference type="FunFam" id="3.40.50.300:FF:000838">
    <property type="entry name" value="ABC multidrug transporter (Eurofung)"/>
    <property type="match status" value="1"/>
</dbReference>
<dbReference type="GO" id="GO:0140359">
    <property type="term" value="F:ABC-type transporter activity"/>
    <property type="evidence" value="ECO:0007669"/>
    <property type="project" value="InterPro"/>
</dbReference>
<feature type="chain" id="PRO_5040972794" evidence="10">
    <location>
        <begin position="22"/>
        <end position="583"/>
    </location>
</feature>
<dbReference type="AlphaFoldDB" id="A0A9W9NSS4"/>
<evidence type="ECO:0000256" key="10">
    <source>
        <dbReference type="SAM" id="SignalP"/>
    </source>
</evidence>
<dbReference type="GeneID" id="83203331"/>
<dbReference type="Pfam" id="PF00005">
    <property type="entry name" value="ABC_tran"/>
    <property type="match status" value="1"/>
</dbReference>
<dbReference type="InterPro" id="IPR050173">
    <property type="entry name" value="ABC_transporter_C-like"/>
</dbReference>
<reference evidence="13" key="2">
    <citation type="journal article" date="2023" name="IMA Fungus">
        <title>Comparative genomic study of the Penicillium genus elucidates a diverse pangenome and 15 lateral gene transfer events.</title>
        <authorList>
            <person name="Petersen C."/>
            <person name="Sorensen T."/>
            <person name="Nielsen M.R."/>
            <person name="Sondergaard T.E."/>
            <person name="Sorensen J.L."/>
            <person name="Fitzpatrick D.A."/>
            <person name="Frisvad J.C."/>
            <person name="Nielsen K.L."/>
        </authorList>
    </citation>
    <scope>NUCLEOTIDE SEQUENCE</scope>
    <source>
        <strain evidence="13">IBT 19713</strain>
    </source>
</reference>
<dbReference type="GO" id="GO:0016887">
    <property type="term" value="F:ATP hydrolysis activity"/>
    <property type="evidence" value="ECO:0007669"/>
    <property type="project" value="InterPro"/>
</dbReference>
<comment type="caution">
    <text evidence="13">The sequence shown here is derived from an EMBL/GenBank/DDBJ whole genome shotgun (WGS) entry which is preliminary data.</text>
</comment>
<evidence type="ECO:0000256" key="7">
    <source>
        <dbReference type="ARBA" id="ARBA00022989"/>
    </source>
</evidence>
<feature type="transmembrane region" description="Helical" evidence="9">
    <location>
        <begin position="155"/>
        <end position="175"/>
    </location>
</feature>
<dbReference type="Gene3D" id="1.20.1560.10">
    <property type="entry name" value="ABC transporter type 1, transmembrane domain"/>
    <property type="match status" value="1"/>
</dbReference>
<reference evidence="13" key="1">
    <citation type="submission" date="2022-11" db="EMBL/GenBank/DDBJ databases">
        <authorList>
            <person name="Petersen C."/>
        </authorList>
    </citation>
    <scope>NUCLEOTIDE SEQUENCE</scope>
    <source>
        <strain evidence="13">IBT 19713</strain>
    </source>
</reference>
<dbReference type="PROSITE" id="PS50893">
    <property type="entry name" value="ABC_TRANSPORTER_2"/>
    <property type="match status" value="1"/>
</dbReference>
<evidence type="ECO:0000313" key="14">
    <source>
        <dbReference type="Proteomes" id="UP001150941"/>
    </source>
</evidence>
<dbReference type="GO" id="GO:0000329">
    <property type="term" value="C:fungal-type vacuole membrane"/>
    <property type="evidence" value="ECO:0007669"/>
    <property type="project" value="TreeGrafter"/>
</dbReference>
<dbReference type="PANTHER" id="PTHR24223">
    <property type="entry name" value="ATP-BINDING CASSETTE SUB-FAMILY C"/>
    <property type="match status" value="1"/>
</dbReference>
<protein>
    <submittedName>
        <fullName evidence="13">ATP-dependent bile acid permease</fullName>
    </submittedName>
</protein>
<accession>A0A9W9NSS4</accession>
<name>A0A9W9NSS4_9EURO</name>
<keyword evidence="14" id="KW-1185">Reference proteome</keyword>
<dbReference type="SMART" id="SM00382">
    <property type="entry name" value="AAA"/>
    <property type="match status" value="1"/>
</dbReference>
<keyword evidence="2" id="KW-0813">Transport</keyword>
<dbReference type="GO" id="GO:0005524">
    <property type="term" value="F:ATP binding"/>
    <property type="evidence" value="ECO:0007669"/>
    <property type="project" value="UniProtKB-KW"/>
</dbReference>
<keyword evidence="10" id="KW-0732">Signal</keyword>
<keyword evidence="6" id="KW-0067">ATP-binding</keyword>
<dbReference type="InterPro" id="IPR011527">
    <property type="entry name" value="ABC1_TM_dom"/>
</dbReference>